<comment type="catalytic activity">
    <reaction evidence="14">
        <text>pyruvate + ATP + H2O = phosphoenolpyruvate + AMP + phosphate + 2 H(+)</text>
        <dbReference type="Rhea" id="RHEA:11364"/>
        <dbReference type="ChEBI" id="CHEBI:15361"/>
        <dbReference type="ChEBI" id="CHEBI:15377"/>
        <dbReference type="ChEBI" id="CHEBI:15378"/>
        <dbReference type="ChEBI" id="CHEBI:30616"/>
        <dbReference type="ChEBI" id="CHEBI:43474"/>
        <dbReference type="ChEBI" id="CHEBI:58702"/>
        <dbReference type="ChEBI" id="CHEBI:456215"/>
        <dbReference type="EC" id="2.7.9.2"/>
    </reaction>
</comment>
<dbReference type="InterPro" id="IPR011006">
    <property type="entry name" value="CheY-like_superfamily"/>
</dbReference>
<keyword evidence="7" id="KW-0808">Transferase</keyword>
<evidence type="ECO:0000256" key="8">
    <source>
        <dbReference type="ARBA" id="ARBA00022723"/>
    </source>
</evidence>
<dbReference type="InterPro" id="IPR013815">
    <property type="entry name" value="ATP_grasp_subdomain_1"/>
</dbReference>
<evidence type="ECO:0000256" key="2">
    <source>
        <dbReference type="ARBA" id="ARBA00002988"/>
    </source>
</evidence>
<dbReference type="EMBL" id="DSUJ01000002">
    <property type="protein sequence ID" value="HFI90083.1"/>
    <property type="molecule type" value="Genomic_DNA"/>
</dbReference>
<evidence type="ECO:0000259" key="15">
    <source>
        <dbReference type="Pfam" id="PF01326"/>
    </source>
</evidence>
<comment type="caution">
    <text evidence="16">The sequence shown here is derived from an EMBL/GenBank/DDBJ whole genome shotgun (WGS) entry which is preliminary data.</text>
</comment>
<accession>A0A7V2ZHS4</accession>
<feature type="domain" description="Pyruvate phosphate dikinase AMP/ATP-binding" evidence="15">
    <location>
        <begin position="415"/>
        <end position="788"/>
    </location>
</feature>
<dbReference type="GO" id="GO:0005524">
    <property type="term" value="F:ATP binding"/>
    <property type="evidence" value="ECO:0007669"/>
    <property type="project" value="UniProtKB-KW"/>
</dbReference>
<dbReference type="InterPro" id="IPR002192">
    <property type="entry name" value="PPDK_AMP/ATP-bd"/>
</dbReference>
<evidence type="ECO:0000256" key="11">
    <source>
        <dbReference type="ARBA" id="ARBA00022840"/>
    </source>
</evidence>
<keyword evidence="10 16" id="KW-0418">Kinase</keyword>
<dbReference type="Gene3D" id="3.30.1490.20">
    <property type="entry name" value="ATP-grasp fold, A domain"/>
    <property type="match status" value="1"/>
</dbReference>
<dbReference type="EC" id="2.7.9.2" evidence="5"/>
<keyword evidence="8" id="KW-0479">Metal-binding</keyword>
<dbReference type="CDD" id="cd00156">
    <property type="entry name" value="REC"/>
    <property type="match status" value="1"/>
</dbReference>
<evidence type="ECO:0000256" key="14">
    <source>
        <dbReference type="ARBA" id="ARBA00047700"/>
    </source>
</evidence>
<dbReference type="InterPro" id="IPR006319">
    <property type="entry name" value="PEP_synth"/>
</dbReference>
<protein>
    <recommendedName>
        <fullName evidence="6">Phosphoenolpyruvate synthase</fullName>
        <ecNumber evidence="5">2.7.9.2</ecNumber>
    </recommendedName>
    <alternativeName>
        <fullName evidence="13">Pyruvate, water dikinase</fullName>
    </alternativeName>
</protein>
<comment type="function">
    <text evidence="2">Catalyzes the phosphorylation of pyruvate to phosphoenolpyruvate.</text>
</comment>
<dbReference type="Gene3D" id="3.40.50.2300">
    <property type="match status" value="1"/>
</dbReference>
<evidence type="ECO:0000256" key="7">
    <source>
        <dbReference type="ARBA" id="ARBA00022679"/>
    </source>
</evidence>
<keyword evidence="11" id="KW-0067">ATP-binding</keyword>
<evidence type="ECO:0000313" key="16">
    <source>
        <dbReference type="EMBL" id="HFI90083.1"/>
    </source>
</evidence>
<dbReference type="PANTHER" id="PTHR43030:SF1">
    <property type="entry name" value="PHOSPHOENOLPYRUVATE SYNTHASE"/>
    <property type="match status" value="1"/>
</dbReference>
<comment type="similarity">
    <text evidence="4">Belongs to the PEP-utilizing enzyme family.</text>
</comment>
<reference evidence="16" key="1">
    <citation type="journal article" date="2020" name="mSystems">
        <title>Genome- and Community-Level Interaction Insights into Carbon Utilization and Element Cycling Functions of Hydrothermarchaeota in Hydrothermal Sediment.</title>
        <authorList>
            <person name="Zhou Z."/>
            <person name="Liu Y."/>
            <person name="Xu W."/>
            <person name="Pan J."/>
            <person name="Luo Z.H."/>
            <person name="Li M."/>
        </authorList>
    </citation>
    <scope>NUCLEOTIDE SEQUENCE [LARGE SCALE GENOMIC DNA]</scope>
    <source>
        <strain evidence="16">SpSt-479</strain>
    </source>
</reference>
<evidence type="ECO:0000256" key="3">
    <source>
        <dbReference type="ARBA" id="ARBA00004742"/>
    </source>
</evidence>
<organism evidence="16">
    <name type="scientific">Ignavibacterium album</name>
    <dbReference type="NCBI Taxonomy" id="591197"/>
    <lineage>
        <taxon>Bacteria</taxon>
        <taxon>Pseudomonadati</taxon>
        <taxon>Ignavibacteriota</taxon>
        <taxon>Ignavibacteria</taxon>
        <taxon>Ignavibacteriales</taxon>
        <taxon>Ignavibacteriaceae</taxon>
        <taxon>Ignavibacterium</taxon>
    </lineage>
</organism>
<dbReference type="Pfam" id="PF01326">
    <property type="entry name" value="PPDK_N"/>
    <property type="match status" value="1"/>
</dbReference>
<keyword evidence="12" id="KW-0460">Magnesium</keyword>
<evidence type="ECO:0000256" key="9">
    <source>
        <dbReference type="ARBA" id="ARBA00022741"/>
    </source>
</evidence>
<evidence type="ECO:0000256" key="13">
    <source>
        <dbReference type="ARBA" id="ARBA00033470"/>
    </source>
</evidence>
<evidence type="ECO:0000256" key="6">
    <source>
        <dbReference type="ARBA" id="ARBA00021623"/>
    </source>
</evidence>
<dbReference type="SUPFAM" id="SSF56059">
    <property type="entry name" value="Glutathione synthetase ATP-binding domain-like"/>
    <property type="match status" value="1"/>
</dbReference>
<evidence type="ECO:0000256" key="1">
    <source>
        <dbReference type="ARBA" id="ARBA00001946"/>
    </source>
</evidence>
<sequence length="976" mass="111791">MRYKIREILLVSSIYDNYLFEEDGRLYELIREEYQNLNLSQAPEITHVTTGEEALELLASNDYSFDLIITTLHIEDMHVVKFAQMVRQSGINLPIVLLAYDNRERKDLVMNYDTSIFERIFIWNGDYHLLIGIIKYVEDRYNVENDTKNIGVQSIILVEDNVKFYSSYLPIIYTEIFKQSQRLLEEGVNLTHKFLRMRARPKILLCTNYEEAWDYYEKYKEFILGIILDINFKHHGVKDPEAGIKFAQNVKSQHDDIPILLQSSDINFKEKATQIGASFLHKNSPRLLHELRDFMLENFGFGDFVFQTPDGKKVGRASNLDELEEALEKIPEESLAYHAQRNHFSKWLKARTEFWLAHKLRPHKVSDFPSVNDLRLHLISSLKEYKELQRRGVTIDFSKDNFDPKNSFARIGGGSLGGKARGLGFINTLITNYEISHKFEGVEISVPSAVVIGTEVFDQFLQMNNLESFAYQENDDLIITQRFVDAEKFPEEILYKLVDFLELVDSPLAVRSSSLLEDSQFQPFAGVYETYMIPNSDPDIKVRLEQLLHSIKAVYASTFHRRAKDYLQATSYRLEEEKMAVVVQKLVGSKHGNKFYPDFAGVAKSYNFYPVAPQKSEDGIAQVALGLGKTVVEGGNSVRFCPRYPKHLLQFYSTNETLKTAQQTFYALDLNGKLSHHIQSIEDPLVKSFDLSESEKDGTLYHVGSTYSPENNTIYDGLSRDGIRVVTLAPILKHQIFPLPEILDLLLDLGAWGMGTPVEIEFAVNMNVPPGQPKEFGMLQMRPMVLSRELDELRIIDVKDNDLICKSNQVLGNGAIDGIYDIVFVDIEKYDRSKSKEVAAEVSKFNKILMAEKRPYLLIGVGRWGSLDPWLGIPVTWDQISGASVIVESGFKDFQVTPSQGSHFFQNLTSFRVGYFTVNSVDHSGFIDWNWLKSQEALTEMNFTKHLRFDKQIAVRINGHENRGIIVKPGVNISDS</sequence>
<dbReference type="SUPFAM" id="SSF52172">
    <property type="entry name" value="CheY-like"/>
    <property type="match status" value="1"/>
</dbReference>
<evidence type="ECO:0000256" key="10">
    <source>
        <dbReference type="ARBA" id="ARBA00022777"/>
    </source>
</evidence>
<evidence type="ECO:0000256" key="12">
    <source>
        <dbReference type="ARBA" id="ARBA00022842"/>
    </source>
</evidence>
<dbReference type="PANTHER" id="PTHR43030">
    <property type="entry name" value="PHOSPHOENOLPYRUVATE SYNTHASE"/>
    <property type="match status" value="1"/>
</dbReference>
<evidence type="ECO:0000256" key="4">
    <source>
        <dbReference type="ARBA" id="ARBA00007837"/>
    </source>
</evidence>
<evidence type="ECO:0000256" key="5">
    <source>
        <dbReference type="ARBA" id="ARBA00011996"/>
    </source>
</evidence>
<dbReference type="GO" id="GO:0008986">
    <property type="term" value="F:pyruvate, water dikinase activity"/>
    <property type="evidence" value="ECO:0007669"/>
    <property type="project" value="UniProtKB-EC"/>
</dbReference>
<comment type="cofactor">
    <cofactor evidence="1">
        <name>Mg(2+)</name>
        <dbReference type="ChEBI" id="CHEBI:18420"/>
    </cofactor>
</comment>
<gene>
    <name evidence="16" type="ORF">ENS31_00980</name>
</gene>
<comment type="pathway">
    <text evidence="3">Carbohydrate biosynthesis; gluconeogenesis.</text>
</comment>
<keyword evidence="9" id="KW-0547">Nucleotide-binding</keyword>
<proteinExistence type="inferred from homology"/>
<dbReference type="GO" id="GO:0046872">
    <property type="term" value="F:metal ion binding"/>
    <property type="evidence" value="ECO:0007669"/>
    <property type="project" value="UniProtKB-KW"/>
</dbReference>
<name>A0A7V2ZHS4_9BACT</name>
<dbReference type="AlphaFoldDB" id="A0A7V2ZHS4"/>